<sequence length="110" mass="12684">MTTPTHIAVNLGVFLLLMQRNGLNPDYADLSLLVGSNLIDLDHLLTRPVYDPKRNSFKTHLLHRNWKIGLLLSLHALRSAVALSRPRHHAPLFFRLFLQQTRENLVMNVR</sequence>
<accession>A0A1G2DAL4</accession>
<evidence type="ECO:0000313" key="2">
    <source>
        <dbReference type="Proteomes" id="UP000177996"/>
    </source>
</evidence>
<dbReference type="Pfam" id="PF19617">
    <property type="entry name" value="DUF6122"/>
    <property type="match status" value="1"/>
</dbReference>
<dbReference type="InterPro" id="IPR046125">
    <property type="entry name" value="DUF6122"/>
</dbReference>
<organism evidence="1 2">
    <name type="scientific">Candidatus Lloydbacteria bacterium RIFCSPHIGHO2_02_FULL_50_13</name>
    <dbReference type="NCBI Taxonomy" id="1798661"/>
    <lineage>
        <taxon>Bacteria</taxon>
        <taxon>Candidatus Lloydiibacteriota</taxon>
    </lineage>
</organism>
<dbReference type="Proteomes" id="UP000177996">
    <property type="component" value="Unassembled WGS sequence"/>
</dbReference>
<evidence type="ECO:0000313" key="1">
    <source>
        <dbReference type="EMBL" id="OGZ10667.1"/>
    </source>
</evidence>
<proteinExistence type="predicted"/>
<name>A0A1G2DAL4_9BACT</name>
<dbReference type="AlphaFoldDB" id="A0A1G2DAL4"/>
<protein>
    <submittedName>
        <fullName evidence="1">Uncharacterized protein</fullName>
    </submittedName>
</protein>
<comment type="caution">
    <text evidence="1">The sequence shown here is derived from an EMBL/GenBank/DDBJ whole genome shotgun (WGS) entry which is preliminary data.</text>
</comment>
<gene>
    <name evidence="1" type="ORF">A3D65_06850</name>
</gene>
<reference evidence="1 2" key="1">
    <citation type="journal article" date="2016" name="Nat. Commun.">
        <title>Thousands of microbial genomes shed light on interconnected biogeochemical processes in an aquifer system.</title>
        <authorList>
            <person name="Anantharaman K."/>
            <person name="Brown C.T."/>
            <person name="Hug L.A."/>
            <person name="Sharon I."/>
            <person name="Castelle C.J."/>
            <person name="Probst A.J."/>
            <person name="Thomas B.C."/>
            <person name="Singh A."/>
            <person name="Wilkins M.J."/>
            <person name="Karaoz U."/>
            <person name="Brodie E.L."/>
            <person name="Williams K.H."/>
            <person name="Hubbard S.S."/>
            <person name="Banfield J.F."/>
        </authorList>
    </citation>
    <scope>NUCLEOTIDE SEQUENCE [LARGE SCALE GENOMIC DNA]</scope>
</reference>
<dbReference type="EMBL" id="MHLL01000005">
    <property type="protein sequence ID" value="OGZ10667.1"/>
    <property type="molecule type" value="Genomic_DNA"/>
</dbReference>